<dbReference type="Gene3D" id="1.10.3720.10">
    <property type="entry name" value="MetI-like"/>
    <property type="match status" value="1"/>
</dbReference>
<dbReference type="EMBL" id="JAQQXS010000008">
    <property type="protein sequence ID" value="MDC8785602.1"/>
    <property type="molecule type" value="Genomic_DNA"/>
</dbReference>
<evidence type="ECO:0000256" key="7">
    <source>
        <dbReference type="RuleBase" id="RU363032"/>
    </source>
</evidence>
<evidence type="ECO:0000256" key="2">
    <source>
        <dbReference type="ARBA" id="ARBA00022448"/>
    </source>
</evidence>
<dbReference type="PROSITE" id="PS50928">
    <property type="entry name" value="ABC_TM1"/>
    <property type="match status" value="1"/>
</dbReference>
<reference evidence="9 10" key="1">
    <citation type="submission" date="2022-10" db="EMBL/GenBank/DDBJ databases">
        <title>paucibacter sp. hw8 Genome sequencing.</title>
        <authorList>
            <person name="Park S."/>
        </authorList>
    </citation>
    <scope>NUCLEOTIDE SEQUENCE [LARGE SCALE GENOMIC DNA]</scope>
    <source>
        <strain evidence="10">hw8</strain>
    </source>
</reference>
<keyword evidence="6 7" id="KW-0472">Membrane</keyword>
<dbReference type="CDD" id="cd06261">
    <property type="entry name" value="TM_PBP2"/>
    <property type="match status" value="1"/>
</dbReference>
<comment type="caution">
    <text evidence="9">The sequence shown here is derived from an EMBL/GenBank/DDBJ whole genome shotgun (WGS) entry which is preliminary data.</text>
</comment>
<gene>
    <name evidence="9" type="ORF">PRZ01_10405</name>
</gene>
<keyword evidence="10" id="KW-1185">Reference proteome</keyword>
<keyword evidence="2 7" id="KW-0813">Transport</keyword>
<comment type="subcellular location">
    <subcellularLocation>
        <location evidence="1 7">Cell membrane</location>
        <topology evidence="1 7">Multi-pass membrane protein</topology>
    </subcellularLocation>
</comment>
<feature type="domain" description="ABC transmembrane type-1" evidence="8">
    <location>
        <begin position="95"/>
        <end position="298"/>
    </location>
</feature>
<feature type="transmembrane region" description="Helical" evidence="7">
    <location>
        <begin position="279"/>
        <end position="302"/>
    </location>
</feature>
<dbReference type="InterPro" id="IPR000515">
    <property type="entry name" value="MetI-like"/>
</dbReference>
<feature type="transmembrane region" description="Helical" evidence="7">
    <location>
        <begin position="12"/>
        <end position="31"/>
    </location>
</feature>
<evidence type="ECO:0000256" key="5">
    <source>
        <dbReference type="ARBA" id="ARBA00022989"/>
    </source>
</evidence>
<accession>A0ABT5KUY6</accession>
<feature type="transmembrane region" description="Helical" evidence="7">
    <location>
        <begin position="131"/>
        <end position="155"/>
    </location>
</feature>
<dbReference type="Proteomes" id="UP001219862">
    <property type="component" value="Unassembled WGS sequence"/>
</dbReference>
<feature type="transmembrane region" description="Helical" evidence="7">
    <location>
        <begin position="175"/>
        <end position="194"/>
    </location>
</feature>
<evidence type="ECO:0000313" key="9">
    <source>
        <dbReference type="EMBL" id="MDC8785602.1"/>
    </source>
</evidence>
<protein>
    <submittedName>
        <fullName evidence="9">ABC transporter permease</fullName>
    </submittedName>
</protein>
<keyword evidence="5 7" id="KW-1133">Transmembrane helix</keyword>
<evidence type="ECO:0000313" key="10">
    <source>
        <dbReference type="Proteomes" id="UP001219862"/>
    </source>
</evidence>
<organism evidence="9 10">
    <name type="scientific">Roseateles koreensis</name>
    <dbReference type="NCBI Taxonomy" id="2987526"/>
    <lineage>
        <taxon>Bacteria</taxon>
        <taxon>Pseudomonadati</taxon>
        <taxon>Pseudomonadota</taxon>
        <taxon>Betaproteobacteria</taxon>
        <taxon>Burkholderiales</taxon>
        <taxon>Sphaerotilaceae</taxon>
        <taxon>Roseateles</taxon>
    </lineage>
</organism>
<dbReference type="RefSeq" id="WP_273596716.1">
    <property type="nucleotide sequence ID" value="NZ_JAQQXS010000008.1"/>
</dbReference>
<dbReference type="Pfam" id="PF19300">
    <property type="entry name" value="BPD_transp_1_N"/>
    <property type="match status" value="1"/>
</dbReference>
<keyword evidence="4 7" id="KW-0812">Transmembrane</keyword>
<evidence type="ECO:0000256" key="6">
    <source>
        <dbReference type="ARBA" id="ARBA00023136"/>
    </source>
</evidence>
<evidence type="ECO:0000256" key="4">
    <source>
        <dbReference type="ARBA" id="ARBA00022692"/>
    </source>
</evidence>
<evidence type="ECO:0000256" key="1">
    <source>
        <dbReference type="ARBA" id="ARBA00004651"/>
    </source>
</evidence>
<feature type="transmembrane region" description="Helical" evidence="7">
    <location>
        <begin position="101"/>
        <end position="124"/>
    </location>
</feature>
<dbReference type="PANTHER" id="PTHR30465">
    <property type="entry name" value="INNER MEMBRANE ABC TRANSPORTER"/>
    <property type="match status" value="1"/>
</dbReference>
<evidence type="ECO:0000256" key="3">
    <source>
        <dbReference type="ARBA" id="ARBA00022475"/>
    </source>
</evidence>
<dbReference type="Pfam" id="PF00528">
    <property type="entry name" value="BPD_transp_1"/>
    <property type="match status" value="1"/>
</dbReference>
<proteinExistence type="inferred from homology"/>
<keyword evidence="3" id="KW-1003">Cell membrane</keyword>
<dbReference type="InterPro" id="IPR035906">
    <property type="entry name" value="MetI-like_sf"/>
</dbReference>
<evidence type="ECO:0000259" key="8">
    <source>
        <dbReference type="PROSITE" id="PS50928"/>
    </source>
</evidence>
<sequence>MVAYLFRRLWQMIPTLLGVVLLVFFLFKFFGGDPAEIMGGLNASPEQINAIREQLGLNKPVWEQLLIFIKQIVTFDWGKSWATNEPVSALFASRLPATLTVMLPILVLEVVLAIPFALAVAYVRGSTTDRVVMILSTVAVSISLLVYVIVGQYLFAFRLGWFPVQGWTDSVWTNLTTYAPLPVLVAVAVSIAPYTRLYRTFFLDEIGHDYVRTARAKGLTERTILLKHVLRNAMIPIMTNISVALPGVFVGSFLLEVFFSIPGLGREILLAVNRSDYPVIQAFAIYIAFLTMVVNLITDLLYKLVDPRVVLK</sequence>
<name>A0ABT5KUY6_9BURK</name>
<dbReference type="SUPFAM" id="SSF161098">
    <property type="entry name" value="MetI-like"/>
    <property type="match status" value="1"/>
</dbReference>
<comment type="similarity">
    <text evidence="7">Belongs to the binding-protein-dependent transport system permease family.</text>
</comment>
<feature type="transmembrane region" description="Helical" evidence="7">
    <location>
        <begin position="237"/>
        <end position="259"/>
    </location>
</feature>
<dbReference type="InterPro" id="IPR045621">
    <property type="entry name" value="BPD_transp_1_N"/>
</dbReference>
<dbReference type="PANTHER" id="PTHR30465:SF0">
    <property type="entry name" value="OLIGOPEPTIDE TRANSPORT SYSTEM PERMEASE PROTEIN APPB"/>
    <property type="match status" value="1"/>
</dbReference>